<dbReference type="EMBL" id="CP155618">
    <property type="protein sequence ID" value="XBL13728.1"/>
    <property type="molecule type" value="Genomic_DNA"/>
</dbReference>
<sequence length="65" mass="7406">MRNNILLPTDFSDNAWSAAVYTLKLFADTLAMVNYKHSFIEAIIIEPVIKKIGFHPMVPFLVIPE</sequence>
<organism evidence="1 2">
    <name type="scientific">Mariniflexile litorale</name>
    <dbReference type="NCBI Taxonomy" id="3045158"/>
    <lineage>
        <taxon>Bacteria</taxon>
        <taxon>Pseudomonadati</taxon>
        <taxon>Bacteroidota</taxon>
        <taxon>Flavobacteriia</taxon>
        <taxon>Flavobacteriales</taxon>
        <taxon>Flavobacteriaceae</taxon>
        <taxon>Mariniflexile</taxon>
    </lineage>
</organism>
<dbReference type="RefSeq" id="WP_308992875.1">
    <property type="nucleotide sequence ID" value="NZ_CP155618.1"/>
</dbReference>
<dbReference type="AlphaFoldDB" id="A0AAU7EF22"/>
<evidence type="ECO:0008006" key="3">
    <source>
        <dbReference type="Google" id="ProtNLM"/>
    </source>
</evidence>
<reference evidence="1" key="1">
    <citation type="submission" date="2024-04" db="EMBL/GenBank/DDBJ databases">
        <title>Mariniflexile litorale, isolated from the shallow sediments of the Sea of Japan.</title>
        <authorList>
            <person name="Romanenko L."/>
            <person name="Isaeva M."/>
        </authorList>
    </citation>
    <scope>NUCLEOTIDE SEQUENCE [LARGE SCALE GENOMIC DNA]</scope>
    <source>
        <strain evidence="1">KMM 9835</strain>
    </source>
</reference>
<gene>
    <name evidence="1" type="ORF">QLS71_015560</name>
</gene>
<proteinExistence type="predicted"/>
<keyword evidence="2" id="KW-1185">Reference proteome</keyword>
<evidence type="ECO:0000313" key="2">
    <source>
        <dbReference type="Proteomes" id="UP001224325"/>
    </source>
</evidence>
<name>A0AAU7EF22_9FLAO</name>
<accession>A0AAU7EF22</accession>
<evidence type="ECO:0000313" key="1">
    <source>
        <dbReference type="EMBL" id="XBL13728.1"/>
    </source>
</evidence>
<dbReference type="Proteomes" id="UP001224325">
    <property type="component" value="Chromosome"/>
</dbReference>
<protein>
    <recommendedName>
        <fullName evidence="3">Universal stress protein family protein</fullName>
    </recommendedName>
</protein>
<dbReference type="KEGG" id="mlil:QLS71_015560"/>